<evidence type="ECO:0000313" key="2">
    <source>
        <dbReference type="EMBL" id="MYC94476.1"/>
    </source>
</evidence>
<dbReference type="InterPro" id="IPR035093">
    <property type="entry name" value="RelE/ParE_toxin_dom_sf"/>
</dbReference>
<accession>A0A6B1D4G5</accession>
<organism evidence="2">
    <name type="scientific">Caldilineaceae bacterium SB0661_bin_32</name>
    <dbReference type="NCBI Taxonomy" id="2605255"/>
    <lineage>
        <taxon>Bacteria</taxon>
        <taxon>Bacillati</taxon>
        <taxon>Chloroflexota</taxon>
        <taxon>Caldilineae</taxon>
        <taxon>Caldilineales</taxon>
        <taxon>Caldilineaceae</taxon>
    </lineage>
</organism>
<dbReference type="InterPro" id="IPR007712">
    <property type="entry name" value="RelE/ParE_toxin"/>
</dbReference>
<keyword evidence="1" id="KW-1277">Toxin-antitoxin system</keyword>
<dbReference type="SUPFAM" id="SSF143011">
    <property type="entry name" value="RelE-like"/>
    <property type="match status" value="1"/>
</dbReference>
<dbReference type="Gene3D" id="3.30.2310.20">
    <property type="entry name" value="RelE-like"/>
    <property type="match status" value="1"/>
</dbReference>
<proteinExistence type="predicted"/>
<dbReference type="EMBL" id="VXMH01000027">
    <property type="protein sequence ID" value="MYC94476.1"/>
    <property type="molecule type" value="Genomic_DNA"/>
</dbReference>
<evidence type="ECO:0000256" key="1">
    <source>
        <dbReference type="ARBA" id="ARBA00022649"/>
    </source>
</evidence>
<protein>
    <recommendedName>
        <fullName evidence="3">Type II toxin-antitoxin system RelE/ParE family toxin</fullName>
    </recommendedName>
</protein>
<dbReference type="Pfam" id="PF05016">
    <property type="entry name" value="ParE_toxin"/>
    <property type="match status" value="1"/>
</dbReference>
<reference evidence="2" key="1">
    <citation type="submission" date="2019-09" db="EMBL/GenBank/DDBJ databases">
        <title>Characterisation of the sponge microbiome using genome-centric metagenomics.</title>
        <authorList>
            <person name="Engelberts J.P."/>
            <person name="Robbins S.J."/>
            <person name="De Goeij J.M."/>
            <person name="Aranda M."/>
            <person name="Bell S.C."/>
            <person name="Webster N.S."/>
        </authorList>
    </citation>
    <scope>NUCLEOTIDE SEQUENCE</scope>
    <source>
        <strain evidence="2">SB0661_bin_32</strain>
    </source>
</reference>
<comment type="caution">
    <text evidence="2">The sequence shown here is derived from an EMBL/GenBank/DDBJ whole genome shotgun (WGS) entry which is preliminary data.</text>
</comment>
<gene>
    <name evidence="2" type="ORF">F4X14_05845</name>
</gene>
<evidence type="ECO:0008006" key="3">
    <source>
        <dbReference type="Google" id="ProtNLM"/>
    </source>
</evidence>
<name>A0A6B1D4G5_9CHLR</name>
<dbReference type="AlphaFoldDB" id="A0A6B1D4G5"/>
<sequence length="59" mass="7166">MGQRIGGLAEEPRPRGAWKLRKSEEYRIRIGVYRVLYEVDDEKKEVRIHRIIHRSEAYR</sequence>